<keyword evidence="2" id="KW-1185">Reference proteome</keyword>
<proteinExistence type="predicted"/>
<evidence type="ECO:0000313" key="2">
    <source>
        <dbReference type="Proteomes" id="UP000274046"/>
    </source>
</evidence>
<evidence type="ECO:0008006" key="3">
    <source>
        <dbReference type="Google" id="ProtNLM"/>
    </source>
</evidence>
<dbReference type="AlphaFoldDB" id="A0A3N0BRA6"/>
<accession>A0A3N0BRA6</accession>
<comment type="caution">
    <text evidence="1">The sequence shown here is derived from an EMBL/GenBank/DDBJ whole genome shotgun (WGS) entry which is preliminary data.</text>
</comment>
<sequence>MRMKLILASILTFFGCGQTSEKNKGQLDNDKKLKMDIDKGFQIDQPNIFVPWNIDEKTLTDLFKGQDLKHVTTGYYNINCTSLDSLNCMLGFHFDPRSKGRLNELEFFRMNYDNQQKSFDEFQNAFTNYFGQPSSTTKGNEGFNNYEWRLNNVQIVHYVFDRFGPEEHMRIKKLK</sequence>
<protein>
    <recommendedName>
        <fullName evidence="3">Lipoprotein</fullName>
    </recommendedName>
</protein>
<reference evidence="1 2" key="1">
    <citation type="submission" date="2018-10" db="EMBL/GenBank/DDBJ databases">
        <title>Genome sequencing of Pedobacter jejuensis TNB23.</title>
        <authorList>
            <person name="Cho Y.-J."/>
            <person name="Cho A."/>
            <person name="Kim O.-S."/>
        </authorList>
    </citation>
    <scope>NUCLEOTIDE SEQUENCE [LARGE SCALE GENOMIC DNA]</scope>
    <source>
        <strain evidence="1 2">TNB23</strain>
    </source>
</reference>
<dbReference type="EMBL" id="RBEE01000042">
    <property type="protein sequence ID" value="RNL51330.1"/>
    <property type="molecule type" value="Genomic_DNA"/>
</dbReference>
<evidence type="ECO:0000313" key="1">
    <source>
        <dbReference type="EMBL" id="RNL51330.1"/>
    </source>
</evidence>
<dbReference type="Proteomes" id="UP000274046">
    <property type="component" value="Unassembled WGS sequence"/>
</dbReference>
<organism evidence="1 2">
    <name type="scientific">Pedobacter jejuensis</name>
    <dbReference type="NCBI Taxonomy" id="1268550"/>
    <lineage>
        <taxon>Bacteria</taxon>
        <taxon>Pseudomonadati</taxon>
        <taxon>Bacteroidota</taxon>
        <taxon>Sphingobacteriia</taxon>
        <taxon>Sphingobacteriales</taxon>
        <taxon>Sphingobacteriaceae</taxon>
        <taxon>Pedobacter</taxon>
    </lineage>
</organism>
<dbReference type="PROSITE" id="PS51257">
    <property type="entry name" value="PROKAR_LIPOPROTEIN"/>
    <property type="match status" value="1"/>
</dbReference>
<name>A0A3N0BRA6_9SPHI</name>
<gene>
    <name evidence="1" type="ORF">D7004_16600</name>
</gene>